<dbReference type="PANTHER" id="PTHR33236:SF11">
    <property type="entry name" value="CUB DOMAIN-CONTAINING PROTEIN"/>
    <property type="match status" value="1"/>
</dbReference>
<dbReference type="AlphaFoldDB" id="A0A553PSL6"/>
<dbReference type="Proteomes" id="UP000318571">
    <property type="component" value="Chromosome 12"/>
</dbReference>
<feature type="domain" description="CUB" evidence="2">
    <location>
        <begin position="193"/>
        <end position="345"/>
    </location>
</feature>
<evidence type="ECO:0000259" key="2">
    <source>
        <dbReference type="Pfam" id="PF26080"/>
    </source>
</evidence>
<protein>
    <recommendedName>
        <fullName evidence="2">CUB domain-containing protein</fullName>
    </recommendedName>
</protein>
<dbReference type="EMBL" id="VCGU01000001">
    <property type="protein sequence ID" value="TRY80678.1"/>
    <property type="molecule type" value="Genomic_DNA"/>
</dbReference>
<dbReference type="STRING" id="6832.A0A553PSL6"/>
<keyword evidence="1" id="KW-0732">Signal</keyword>
<gene>
    <name evidence="3" type="ORF">TCAL_12324</name>
</gene>
<reference evidence="3 4" key="1">
    <citation type="journal article" date="2018" name="Nat. Ecol. Evol.">
        <title>Genomic signatures of mitonuclear coevolution across populations of Tigriopus californicus.</title>
        <authorList>
            <person name="Barreto F.S."/>
            <person name="Watson E.T."/>
            <person name="Lima T.G."/>
            <person name="Willett C.S."/>
            <person name="Edmands S."/>
            <person name="Li W."/>
            <person name="Burton R.S."/>
        </authorList>
    </citation>
    <scope>NUCLEOTIDE SEQUENCE [LARGE SCALE GENOMIC DNA]</scope>
    <source>
        <strain evidence="3 4">San Diego</strain>
    </source>
</reference>
<organism evidence="3 4">
    <name type="scientific">Tigriopus californicus</name>
    <name type="common">Marine copepod</name>
    <dbReference type="NCBI Taxonomy" id="6832"/>
    <lineage>
        <taxon>Eukaryota</taxon>
        <taxon>Metazoa</taxon>
        <taxon>Ecdysozoa</taxon>
        <taxon>Arthropoda</taxon>
        <taxon>Crustacea</taxon>
        <taxon>Multicrustacea</taxon>
        <taxon>Hexanauplia</taxon>
        <taxon>Copepoda</taxon>
        <taxon>Harpacticoida</taxon>
        <taxon>Harpacticidae</taxon>
        <taxon>Tigriopus</taxon>
    </lineage>
</organism>
<dbReference type="PANTHER" id="PTHR33236">
    <property type="entry name" value="INTRAFLAGELLAR TRANSPORT PROTEIN 122 FAMILY PROTEIN-RELATED"/>
    <property type="match status" value="1"/>
</dbReference>
<evidence type="ECO:0000313" key="3">
    <source>
        <dbReference type="EMBL" id="TRY80678.1"/>
    </source>
</evidence>
<comment type="caution">
    <text evidence="3">The sequence shown here is derived from an EMBL/GenBank/DDBJ whole genome shotgun (WGS) entry which is preliminary data.</text>
</comment>
<feature type="signal peptide" evidence="1">
    <location>
        <begin position="1"/>
        <end position="17"/>
    </location>
</feature>
<keyword evidence="4" id="KW-1185">Reference proteome</keyword>
<evidence type="ECO:0000313" key="4">
    <source>
        <dbReference type="Proteomes" id="UP000318571"/>
    </source>
</evidence>
<dbReference type="Pfam" id="PF26080">
    <property type="entry name" value="CUB_animal"/>
    <property type="match status" value="1"/>
</dbReference>
<feature type="chain" id="PRO_5021851642" description="CUB domain-containing protein" evidence="1">
    <location>
        <begin position="18"/>
        <end position="348"/>
    </location>
</feature>
<proteinExistence type="predicted"/>
<evidence type="ECO:0000256" key="1">
    <source>
        <dbReference type="SAM" id="SignalP"/>
    </source>
</evidence>
<sequence length="348" mass="37239">MNFRTCLVFLALICVQARENNVTKSSRKAKLFSLFNVVRFDNGVCSGLATTGGFVISSSTGGTVTQNGTSIQAPMNQGALTDGMSISYQVNRQSSDVCFLRLDFETFNILGPMDTNEVMGGACVDTFTATTGTGMETICGLNTGEHIFVEFGSNFLSTFQFTFGNTPGGTNAVRDWDIKVDQIPCTGPTSPRDGCLQYHLTNSGMIKTFNFDGTTGHLANQRYSACIRQNEGFCCVEYQVCPPPIMNPFVIDDAVNLLEENNCGITTNDKDFVIIAGASATCSMEPGTLLRSKFCGSTFNFLASAPESAPVCDCSPPFGVGFITDDAAPGTATKVPQGVCLTFRQIPC</sequence>
<name>A0A553PSL6_TIGCA</name>
<dbReference type="InterPro" id="IPR058698">
    <property type="entry name" value="CUB_metazoa"/>
</dbReference>
<accession>A0A553PSL6</accession>